<comment type="PTM">
    <text evidence="7 9">One or more lysine residues are methylated.</text>
</comment>
<evidence type="ECO:0000313" key="13">
    <source>
        <dbReference type="Proteomes" id="UP001286174"/>
    </source>
</evidence>
<feature type="domain" description="Large ribosomal subunit protein uL11 C-terminal" evidence="10">
    <location>
        <begin position="67"/>
        <end position="135"/>
    </location>
</feature>
<keyword evidence="3 7" id="KW-0699">rRNA-binding</keyword>
<evidence type="ECO:0000256" key="3">
    <source>
        <dbReference type="ARBA" id="ARBA00022730"/>
    </source>
</evidence>
<comment type="caution">
    <text evidence="12">The sequence shown here is derived from an EMBL/GenBank/DDBJ whole genome shotgun (WGS) entry which is preliminary data.</text>
</comment>
<evidence type="ECO:0000256" key="7">
    <source>
        <dbReference type="HAMAP-Rule" id="MF_00736"/>
    </source>
</evidence>
<dbReference type="InterPro" id="IPR000911">
    <property type="entry name" value="Ribosomal_uL11"/>
</dbReference>
<dbReference type="HAMAP" id="MF_00736">
    <property type="entry name" value="Ribosomal_uL11"/>
    <property type="match status" value="1"/>
</dbReference>
<evidence type="ECO:0000256" key="8">
    <source>
        <dbReference type="RuleBase" id="RU003978"/>
    </source>
</evidence>
<organism evidence="12 13">
    <name type="scientific">Grylomicrobium aquisgranensis</name>
    <dbReference type="NCBI Taxonomy" id="2926318"/>
    <lineage>
        <taxon>Bacteria</taxon>
        <taxon>Bacillati</taxon>
        <taxon>Bacillota</taxon>
        <taxon>Erysipelotrichia</taxon>
        <taxon>Erysipelotrichales</taxon>
        <taxon>Erysipelotrichaceae</taxon>
        <taxon>Grylomicrobium</taxon>
    </lineage>
</organism>
<keyword evidence="6 7" id="KW-0687">Ribonucleoprotein</keyword>
<comment type="function">
    <text evidence="7 9">Forms part of the ribosomal stalk which helps the ribosome interact with GTP-bound translation factors.</text>
</comment>
<protein>
    <recommendedName>
        <fullName evidence="7">Large ribosomal subunit protein uL11</fullName>
    </recommendedName>
</protein>
<keyword evidence="13" id="KW-1185">Reference proteome</keyword>
<dbReference type="GO" id="GO:0070180">
    <property type="term" value="F:large ribosomal subunit rRNA binding"/>
    <property type="evidence" value="ECO:0007669"/>
    <property type="project" value="UniProtKB-UniRule"/>
</dbReference>
<dbReference type="PANTHER" id="PTHR11661">
    <property type="entry name" value="60S RIBOSOMAL PROTEIN L12"/>
    <property type="match status" value="1"/>
</dbReference>
<dbReference type="SUPFAM" id="SSF54747">
    <property type="entry name" value="Ribosomal L11/L12e N-terminal domain"/>
    <property type="match status" value="1"/>
</dbReference>
<dbReference type="CDD" id="cd00349">
    <property type="entry name" value="Ribosomal_L11"/>
    <property type="match status" value="1"/>
</dbReference>
<evidence type="ECO:0000256" key="4">
    <source>
        <dbReference type="ARBA" id="ARBA00022884"/>
    </source>
</evidence>
<dbReference type="SUPFAM" id="SSF46906">
    <property type="entry name" value="Ribosomal protein L11, C-terminal domain"/>
    <property type="match status" value="1"/>
</dbReference>
<sequence>MAKKIAKISKLQFPAGGAKPGPALAAAGINMPKFCTEFNDKTKDRKGDIVPVIITAYEDKSFDFVLKTTPAAVLLLKAAGVKKGSGTPKTVKAGKITKDQLKEIAEYKMPDLNANDVEAAMKIVAGTARNMGIEVEGMED</sequence>
<dbReference type="PROSITE" id="PS00359">
    <property type="entry name" value="RIBOSOMAL_L11"/>
    <property type="match status" value="1"/>
</dbReference>
<dbReference type="AlphaFoldDB" id="A0AB35U360"/>
<dbReference type="InterPro" id="IPR036796">
    <property type="entry name" value="Ribosomal_uL11_N_sf"/>
</dbReference>
<dbReference type="GO" id="GO:0022625">
    <property type="term" value="C:cytosolic large ribosomal subunit"/>
    <property type="evidence" value="ECO:0007669"/>
    <property type="project" value="TreeGrafter"/>
</dbReference>
<dbReference type="PANTHER" id="PTHR11661:SF1">
    <property type="entry name" value="LARGE RIBOSOMAL SUBUNIT PROTEIN UL11M"/>
    <property type="match status" value="1"/>
</dbReference>
<dbReference type="GO" id="GO:0003735">
    <property type="term" value="F:structural constituent of ribosome"/>
    <property type="evidence" value="ECO:0007669"/>
    <property type="project" value="InterPro"/>
</dbReference>
<dbReference type="Proteomes" id="UP001286174">
    <property type="component" value="Unassembled WGS sequence"/>
</dbReference>
<evidence type="ECO:0000256" key="9">
    <source>
        <dbReference type="RuleBase" id="RU003979"/>
    </source>
</evidence>
<dbReference type="InterPro" id="IPR036769">
    <property type="entry name" value="Ribosomal_uL11_C_sf"/>
</dbReference>
<keyword evidence="5 7" id="KW-0689">Ribosomal protein</keyword>
<dbReference type="NCBIfam" id="TIGR01632">
    <property type="entry name" value="L11_bact"/>
    <property type="match status" value="1"/>
</dbReference>
<evidence type="ECO:0000256" key="2">
    <source>
        <dbReference type="ARBA" id="ARBA00022481"/>
    </source>
</evidence>
<evidence type="ECO:0000256" key="6">
    <source>
        <dbReference type="ARBA" id="ARBA00023274"/>
    </source>
</evidence>
<dbReference type="Gene3D" id="3.30.1550.10">
    <property type="entry name" value="Ribosomal protein L11/L12, N-terminal domain"/>
    <property type="match status" value="1"/>
</dbReference>
<dbReference type="Pfam" id="PF03946">
    <property type="entry name" value="Ribosomal_L11_N"/>
    <property type="match status" value="1"/>
</dbReference>
<dbReference type="Pfam" id="PF00298">
    <property type="entry name" value="Ribosomal_L11"/>
    <property type="match status" value="1"/>
</dbReference>
<dbReference type="InterPro" id="IPR020785">
    <property type="entry name" value="Ribosomal_uL11_CS"/>
</dbReference>
<evidence type="ECO:0000256" key="1">
    <source>
        <dbReference type="ARBA" id="ARBA00010537"/>
    </source>
</evidence>
<dbReference type="InterPro" id="IPR020784">
    <property type="entry name" value="Ribosomal_uL11_N"/>
</dbReference>
<evidence type="ECO:0000259" key="10">
    <source>
        <dbReference type="Pfam" id="PF00298"/>
    </source>
</evidence>
<keyword evidence="2 7" id="KW-0488">Methylation</keyword>
<dbReference type="InterPro" id="IPR006519">
    <property type="entry name" value="Ribosomal_uL11_bac-typ"/>
</dbReference>
<dbReference type="RefSeq" id="WP_108774518.1">
    <property type="nucleotide sequence ID" value="NZ_JALBUR010000002.1"/>
</dbReference>
<dbReference type="SMART" id="SM00649">
    <property type="entry name" value="RL11"/>
    <property type="match status" value="1"/>
</dbReference>
<accession>A0AB35U360</accession>
<dbReference type="EMBL" id="JALBUR010000002">
    <property type="protein sequence ID" value="MDX8418702.1"/>
    <property type="molecule type" value="Genomic_DNA"/>
</dbReference>
<evidence type="ECO:0000259" key="11">
    <source>
        <dbReference type="Pfam" id="PF03946"/>
    </source>
</evidence>
<feature type="domain" description="Large ribosomal subunit protein uL11 N-terminal" evidence="11">
    <location>
        <begin position="10"/>
        <end position="62"/>
    </location>
</feature>
<evidence type="ECO:0000313" key="12">
    <source>
        <dbReference type="EMBL" id="MDX8418702.1"/>
    </source>
</evidence>
<dbReference type="GO" id="GO:0006412">
    <property type="term" value="P:translation"/>
    <property type="evidence" value="ECO:0007669"/>
    <property type="project" value="UniProtKB-UniRule"/>
</dbReference>
<gene>
    <name evidence="7 12" type="primary">rplK</name>
    <name evidence="12" type="ORF">MOZ60_01185</name>
</gene>
<keyword evidence="4 7" id="KW-0694">RNA-binding</keyword>
<comment type="similarity">
    <text evidence="1 7 8">Belongs to the universal ribosomal protein uL11 family.</text>
</comment>
<reference evidence="12 13" key="1">
    <citation type="submission" date="2022-03" db="EMBL/GenBank/DDBJ databases">
        <title>Novel taxa within the pig intestine.</title>
        <authorList>
            <person name="Wylensek D."/>
            <person name="Bishof K."/>
            <person name="Afrizal A."/>
            <person name="Clavel T."/>
        </authorList>
    </citation>
    <scope>NUCLEOTIDE SEQUENCE [LARGE SCALE GENOMIC DNA]</scope>
    <source>
        <strain evidence="12 13">CLA-KB-P133</strain>
    </source>
</reference>
<name>A0AB35U360_9FIRM</name>
<evidence type="ECO:0000256" key="5">
    <source>
        <dbReference type="ARBA" id="ARBA00022980"/>
    </source>
</evidence>
<dbReference type="Gene3D" id="1.10.10.250">
    <property type="entry name" value="Ribosomal protein L11, C-terminal domain"/>
    <property type="match status" value="1"/>
</dbReference>
<dbReference type="InterPro" id="IPR020783">
    <property type="entry name" value="Ribosomal_uL11_C"/>
</dbReference>
<comment type="subunit">
    <text evidence="7">Part of the ribosomal stalk of the 50S ribosomal subunit. Interacts with L10 and the large rRNA to form the base of the stalk. L10 forms an elongated spine to which L12 dimers bind in a sequential fashion forming a multimeric L10(L12)X complex.</text>
</comment>
<proteinExistence type="inferred from homology"/>
<dbReference type="FunFam" id="1.10.10.250:FF:000001">
    <property type="entry name" value="50S ribosomal protein L11"/>
    <property type="match status" value="1"/>
</dbReference>